<protein>
    <recommendedName>
        <fullName evidence="3">Phage protein</fullName>
    </recommendedName>
</protein>
<keyword evidence="1" id="KW-0614">Plasmid</keyword>
<organism evidence="1 2">
    <name type="scientific">Clostridium perfringens</name>
    <dbReference type="NCBI Taxonomy" id="1502"/>
    <lineage>
        <taxon>Bacteria</taxon>
        <taxon>Bacillati</taxon>
        <taxon>Bacillota</taxon>
        <taxon>Clostridia</taxon>
        <taxon>Eubacteriales</taxon>
        <taxon>Clostridiaceae</taxon>
        <taxon>Clostridium</taxon>
    </lineage>
</organism>
<accession>A0A140GR45</accession>
<proteinExistence type="predicted"/>
<dbReference type="Proteomes" id="UP000070260">
    <property type="component" value="Plasmid pJFP838A"/>
</dbReference>
<dbReference type="RefSeq" id="WP_061429612.1">
    <property type="nucleotide sequence ID" value="NZ_CATNZX010000001.1"/>
</dbReference>
<reference evidence="1 2" key="1">
    <citation type="journal article" date="2016" name="PLoS ONE">
        <title>Plasmid Characterization and Chromosome Analysis of Two netF+ Clostridium perfringens Isolates Associated with Foal and Canine Necrotizing Enteritis.</title>
        <authorList>
            <person name="Mehdizadeh Gohari I."/>
            <person name="Kropinski A.M."/>
            <person name="Weese S.J."/>
            <person name="Parreira V.R."/>
            <person name="Whitehead A.E."/>
            <person name="Boerlin P."/>
            <person name="Prescott J.F."/>
        </authorList>
    </citation>
    <scope>NUCLEOTIDE SEQUENCE [LARGE SCALE GENOMIC DNA]</scope>
    <source>
        <strain evidence="1 2">JP838</strain>
        <plasmid evidence="2">Plasmid pJFP838A</plasmid>
    </source>
</reference>
<name>A0A140GR45_CLOPF</name>
<dbReference type="EMBL" id="CP013615">
    <property type="protein sequence ID" value="AMN31004.1"/>
    <property type="molecule type" value="Genomic_DNA"/>
</dbReference>
<evidence type="ECO:0008006" key="3">
    <source>
        <dbReference type="Google" id="ProtNLM"/>
    </source>
</evidence>
<dbReference type="AlphaFoldDB" id="A0A140GR45"/>
<gene>
    <name evidence="1" type="ORF">JFP838_pA0088</name>
</gene>
<geneLocation type="plasmid" evidence="1 2">
    <name>pJFP838A</name>
</geneLocation>
<sequence length="73" mass="8646">MSKDNKKYYIAYLLENQFGGLTPIDIIRKKDREEAIKVWEDEKCSNETKQGFLSKVIEVYIENGIEKFDVIRN</sequence>
<evidence type="ECO:0000313" key="1">
    <source>
        <dbReference type="EMBL" id="AMN31004.1"/>
    </source>
</evidence>
<evidence type="ECO:0000313" key="2">
    <source>
        <dbReference type="Proteomes" id="UP000070260"/>
    </source>
</evidence>